<evidence type="ECO:0000313" key="4">
    <source>
        <dbReference type="Proteomes" id="UP001162834"/>
    </source>
</evidence>
<feature type="region of interest" description="Disordered" evidence="1">
    <location>
        <begin position="444"/>
        <end position="470"/>
    </location>
</feature>
<keyword evidence="4" id="KW-1185">Reference proteome</keyword>
<dbReference type="InterPro" id="IPR025566">
    <property type="entry name" value="DUF4331"/>
</dbReference>
<proteinExistence type="predicted"/>
<accession>A0A9E7BZP7</accession>
<dbReference type="Proteomes" id="UP001162834">
    <property type="component" value="Chromosome"/>
</dbReference>
<dbReference type="KEGG" id="sbae:DSM104329_00937"/>
<keyword evidence="2" id="KW-0732">Signal</keyword>
<dbReference type="Pfam" id="PF14224">
    <property type="entry name" value="DUF4331"/>
    <property type="match status" value="1"/>
</dbReference>
<name>A0A9E7BZP7_9ACTN</name>
<dbReference type="RefSeq" id="WP_259314225.1">
    <property type="nucleotide sequence ID" value="NZ_CP087164.1"/>
</dbReference>
<feature type="signal peptide" evidence="2">
    <location>
        <begin position="1"/>
        <end position="24"/>
    </location>
</feature>
<evidence type="ECO:0000313" key="3">
    <source>
        <dbReference type="EMBL" id="UGS34558.1"/>
    </source>
</evidence>
<evidence type="ECO:0000256" key="2">
    <source>
        <dbReference type="SAM" id="SignalP"/>
    </source>
</evidence>
<dbReference type="EMBL" id="CP087164">
    <property type="protein sequence ID" value="UGS34558.1"/>
    <property type="molecule type" value="Genomic_DNA"/>
</dbReference>
<evidence type="ECO:0000256" key="1">
    <source>
        <dbReference type="SAM" id="MobiDB-lite"/>
    </source>
</evidence>
<gene>
    <name evidence="3" type="ORF">DSM104329_00937</name>
</gene>
<feature type="chain" id="PRO_5038659728" description="DUF4331 domain-containing protein" evidence="2">
    <location>
        <begin position="25"/>
        <end position="470"/>
    </location>
</feature>
<evidence type="ECO:0008006" key="5">
    <source>
        <dbReference type="Google" id="ProtNLM"/>
    </source>
</evidence>
<reference evidence="3" key="1">
    <citation type="journal article" date="2022" name="Int. J. Syst. Evol. Microbiol.">
        <title>Pseudomonas aegrilactucae sp. nov. and Pseudomonas morbosilactucae sp. nov., pathogens causing bacterial rot of lettuce in Japan.</title>
        <authorList>
            <person name="Sawada H."/>
            <person name="Fujikawa T."/>
            <person name="Satou M."/>
        </authorList>
    </citation>
    <scope>NUCLEOTIDE SEQUENCE</scope>
    <source>
        <strain evidence="3">0166_1</strain>
    </source>
</reference>
<protein>
    <recommendedName>
        <fullName evidence="5">DUF4331 domain-containing protein</fullName>
    </recommendedName>
</protein>
<sequence>MRKRSTFVVALAAALIAAALAVTAGFGSSHREAPQSSLDPTADDTDLYAFTADDAPGSVTLVSNWIPFEDPAGGPNFYRFDDAAHYYLNVDNTGDGRADVKYLFRFKTKIRNPDSFLYAAPTVDSIDSPNLNIVQTYSVTRETYRNGRETGARTIARGIPTAPNDIGPKTMPNYDALAAQAIHSLPGGGKVFAGQRDDPFFVDLGGTFDALTIRNGTGNAGGGKDDLAGYNVHSIVLQLPESDVTRDGKAVSGPSAANAVVGVWSSTERRRLTVGRHGGGARWVQVSRLGNPLVNEVVIPLGKKDQFNATRPHRDAALYGQYVLNPELAKLINLLYPGLNVPETNRTDIVTALLAGIPNVTRIAPDAVPADTLKINLGVPPSGTQNRFGVLAGDNAGFPNGRRLGDDVVDISERVVGGFLVGNKLPLGDGVDANDKAFLPSFPYVAPPTSGLDSQPKRTEPVHDPTPAQP</sequence>
<organism evidence="3 4">
    <name type="scientific">Capillimicrobium parvum</name>
    <dbReference type="NCBI Taxonomy" id="2884022"/>
    <lineage>
        <taxon>Bacteria</taxon>
        <taxon>Bacillati</taxon>
        <taxon>Actinomycetota</taxon>
        <taxon>Thermoleophilia</taxon>
        <taxon>Solirubrobacterales</taxon>
        <taxon>Capillimicrobiaceae</taxon>
        <taxon>Capillimicrobium</taxon>
    </lineage>
</organism>
<dbReference type="AlphaFoldDB" id="A0A9E7BZP7"/>